<evidence type="ECO:0000256" key="2">
    <source>
        <dbReference type="SAM" id="MobiDB-lite"/>
    </source>
</evidence>
<dbReference type="OMA" id="LAVECTQ"/>
<sequence>MMSFTTRRSKPELVVPSRPTPHETKHLSDLDNLRNHHEYTAVACFFRSAGRMPNDTAKAIRAALAEALVYYYPVAGRLRELPGGKLAVECTQEGVVFVSAEADLELQELKPLVLPFPRDSELVCDNVGDVGVVLGKPLFFMQVTQFKCGGFALGLHIMHCIADAFGWSQFMKAVADLAHGEQAPLVLPVWQREFLTARSPPNIADAYQAFQPLVEGTGVHDALQSTPLDTMACRSFLFGRREIAALRSHIVVPANLRQRCTDFDVLAAVTWLCRTAALGYEPSQKVYLYFPSNAHGGRRKGFLRVPRGYYGNALLYRIVGVAAGELRAGGLRRAVEIVCEGKGDLSPEYARSTVDLLASLRGRRLLFDGVFVVSDVTEFVGDGLDFGWGEWAGGGVVGPKLASFHTRCKDADGEESVVVSMVLPDVIMEKFQEELAVWLNGDGKNGRRLPRSAL</sequence>
<dbReference type="InterPro" id="IPR050898">
    <property type="entry name" value="Plant_acyltransferase"/>
</dbReference>
<name>A0A4U6SZL3_SETVI</name>
<dbReference type="Gene3D" id="3.30.559.10">
    <property type="entry name" value="Chloramphenicol acetyltransferase-like domain"/>
    <property type="match status" value="2"/>
</dbReference>
<gene>
    <name evidence="3" type="ORF">SEVIR_9G304800v2</name>
</gene>
<accession>A0A4U6SZL3</accession>
<feature type="region of interest" description="Disordered" evidence="2">
    <location>
        <begin position="1"/>
        <end position="27"/>
    </location>
</feature>
<dbReference type="Pfam" id="PF02458">
    <property type="entry name" value="Transferase"/>
    <property type="match status" value="1"/>
</dbReference>
<reference evidence="3" key="1">
    <citation type="submission" date="2019-03" db="EMBL/GenBank/DDBJ databases">
        <title>WGS assembly of Setaria viridis.</title>
        <authorList>
            <person name="Huang P."/>
            <person name="Jenkins J."/>
            <person name="Grimwood J."/>
            <person name="Barry K."/>
            <person name="Healey A."/>
            <person name="Mamidi S."/>
            <person name="Sreedasyam A."/>
            <person name="Shu S."/>
            <person name="Feldman M."/>
            <person name="Wu J."/>
            <person name="Yu Y."/>
            <person name="Chen C."/>
            <person name="Johnson J."/>
            <person name="Rokhsar D."/>
            <person name="Baxter I."/>
            <person name="Schmutz J."/>
            <person name="Brutnell T."/>
            <person name="Kellogg E."/>
        </authorList>
    </citation>
    <scope>NUCLEOTIDE SEQUENCE [LARGE SCALE GENOMIC DNA]</scope>
</reference>
<evidence type="ECO:0000313" key="4">
    <source>
        <dbReference type="Proteomes" id="UP000298652"/>
    </source>
</evidence>
<dbReference type="GO" id="GO:0016747">
    <property type="term" value="F:acyltransferase activity, transferring groups other than amino-acyl groups"/>
    <property type="evidence" value="ECO:0007669"/>
    <property type="project" value="UniProtKB-ARBA"/>
</dbReference>
<proteinExistence type="inferred from homology"/>
<dbReference type="InterPro" id="IPR023213">
    <property type="entry name" value="CAT-like_dom_sf"/>
</dbReference>
<protein>
    <submittedName>
        <fullName evidence="3">Uncharacterized protein</fullName>
    </submittedName>
</protein>
<organism evidence="3 4">
    <name type="scientific">Setaria viridis</name>
    <name type="common">Green bristlegrass</name>
    <name type="synonym">Setaria italica subsp. viridis</name>
    <dbReference type="NCBI Taxonomy" id="4556"/>
    <lineage>
        <taxon>Eukaryota</taxon>
        <taxon>Viridiplantae</taxon>
        <taxon>Streptophyta</taxon>
        <taxon>Embryophyta</taxon>
        <taxon>Tracheophyta</taxon>
        <taxon>Spermatophyta</taxon>
        <taxon>Magnoliopsida</taxon>
        <taxon>Liliopsida</taxon>
        <taxon>Poales</taxon>
        <taxon>Poaceae</taxon>
        <taxon>PACMAD clade</taxon>
        <taxon>Panicoideae</taxon>
        <taxon>Panicodae</taxon>
        <taxon>Paniceae</taxon>
        <taxon>Cenchrinae</taxon>
        <taxon>Setaria</taxon>
    </lineage>
</organism>
<keyword evidence="4" id="KW-1185">Reference proteome</keyword>
<evidence type="ECO:0000313" key="3">
    <source>
        <dbReference type="EMBL" id="TKV94579.1"/>
    </source>
</evidence>
<dbReference type="PANTHER" id="PTHR31147:SF54">
    <property type="entry name" value="OS10G0105900 PROTEIN"/>
    <property type="match status" value="1"/>
</dbReference>
<dbReference type="Proteomes" id="UP000298652">
    <property type="component" value="Chromosome 9"/>
</dbReference>
<dbReference type="Gramene" id="TKV94579">
    <property type="protein sequence ID" value="TKV94579"/>
    <property type="gene ID" value="SEVIR_9G304800v2"/>
</dbReference>
<dbReference type="AlphaFoldDB" id="A0A4U6SZL3"/>
<dbReference type="EMBL" id="CM016560">
    <property type="protein sequence ID" value="TKV94579.1"/>
    <property type="molecule type" value="Genomic_DNA"/>
</dbReference>
<evidence type="ECO:0000256" key="1">
    <source>
        <dbReference type="ARBA" id="ARBA00009861"/>
    </source>
</evidence>
<dbReference type="PANTHER" id="PTHR31147">
    <property type="entry name" value="ACYL TRANSFERASE 4"/>
    <property type="match status" value="1"/>
</dbReference>
<comment type="similarity">
    <text evidence="1">Belongs to the plant acyltransferase family.</text>
</comment>